<accession>A0A2I7KBE2</accession>
<dbReference type="EMBL" id="CP010725">
    <property type="protein sequence ID" value="AUQ99905.1"/>
    <property type="molecule type" value="Genomic_DNA"/>
</dbReference>
<dbReference type="InterPro" id="IPR009057">
    <property type="entry name" value="Homeodomain-like_sf"/>
</dbReference>
<dbReference type="Gene3D" id="1.10.357.10">
    <property type="entry name" value="Tetracycline Repressor, domain 2"/>
    <property type="match status" value="1"/>
</dbReference>
<evidence type="ECO:0000256" key="4">
    <source>
        <dbReference type="PROSITE-ProRule" id="PRU00335"/>
    </source>
</evidence>
<gene>
    <name evidence="6" type="ORF">PhaeoP88_02550</name>
</gene>
<keyword evidence="3" id="KW-0804">Transcription</keyword>
<dbReference type="AlphaFoldDB" id="A0A2I7KBE2"/>
<sequence>MKTASTDNPRSGITKAARHLLERGGISALSMRSIAKHLGVSAMMPYKHFPSKDHILMELRLEAFQRLTTHMRRAQAEAQTPTGALVAVSQAYVGFALKAPNDYRLMFDAWEFENYAQISADFGDSISREADSWHVNLDAVTAFAEAENLAIDCNFAAHWLWSSLHGMVQLHLSRKLAFGMEIQQLEQIFSEKIPTSIRAFSQK</sequence>
<dbReference type="PANTHER" id="PTHR30055:SF234">
    <property type="entry name" value="HTH-TYPE TRANSCRIPTIONAL REGULATOR BETI"/>
    <property type="match status" value="1"/>
</dbReference>
<evidence type="ECO:0000259" key="5">
    <source>
        <dbReference type="PROSITE" id="PS50977"/>
    </source>
</evidence>
<evidence type="ECO:0000313" key="7">
    <source>
        <dbReference type="Proteomes" id="UP000236447"/>
    </source>
</evidence>
<dbReference type="Pfam" id="PF00440">
    <property type="entry name" value="TetR_N"/>
    <property type="match status" value="1"/>
</dbReference>
<dbReference type="Proteomes" id="UP000236447">
    <property type="component" value="Chromosome"/>
</dbReference>
<dbReference type="Pfam" id="PF13305">
    <property type="entry name" value="TetR_C_33"/>
    <property type="match status" value="1"/>
</dbReference>
<protein>
    <submittedName>
        <fullName evidence="6">Putative transcriptional regulator, TetR family</fullName>
    </submittedName>
</protein>
<dbReference type="InterPro" id="IPR050109">
    <property type="entry name" value="HTH-type_TetR-like_transc_reg"/>
</dbReference>
<feature type="DNA-binding region" description="H-T-H motif" evidence="4">
    <location>
        <begin position="30"/>
        <end position="49"/>
    </location>
</feature>
<name>A0A2I7KBE2_9RHOB</name>
<evidence type="ECO:0000256" key="3">
    <source>
        <dbReference type="ARBA" id="ARBA00023163"/>
    </source>
</evidence>
<keyword evidence="2 4" id="KW-0238">DNA-binding</keyword>
<proteinExistence type="predicted"/>
<dbReference type="InterPro" id="IPR036271">
    <property type="entry name" value="Tet_transcr_reg_TetR-rel_C_sf"/>
</dbReference>
<dbReference type="PANTHER" id="PTHR30055">
    <property type="entry name" value="HTH-TYPE TRANSCRIPTIONAL REGULATOR RUTR"/>
    <property type="match status" value="1"/>
</dbReference>
<dbReference type="PROSITE" id="PS50977">
    <property type="entry name" value="HTH_TETR_2"/>
    <property type="match status" value="1"/>
</dbReference>
<dbReference type="SUPFAM" id="SSF46689">
    <property type="entry name" value="Homeodomain-like"/>
    <property type="match status" value="1"/>
</dbReference>
<evidence type="ECO:0000256" key="2">
    <source>
        <dbReference type="ARBA" id="ARBA00023125"/>
    </source>
</evidence>
<reference evidence="6 7" key="2">
    <citation type="journal article" date="2017" name="Genome Biol. Evol.">
        <title>Trajectories and Drivers of Genome Evolution in Surface-Associated Marine Phaeobacter.</title>
        <authorList>
            <person name="Freese H.M."/>
            <person name="Sikorski J."/>
            <person name="Bunk B."/>
            <person name="Scheuner C."/>
            <person name="Meier-Kolthoff J.P."/>
            <person name="Sproer C."/>
            <person name="Gram L."/>
            <person name="Overmann J."/>
        </authorList>
    </citation>
    <scope>NUCLEOTIDE SEQUENCE [LARGE SCALE GENOMIC DNA]</scope>
    <source>
        <strain evidence="6 7">P88</strain>
    </source>
</reference>
<dbReference type="GO" id="GO:0003700">
    <property type="term" value="F:DNA-binding transcription factor activity"/>
    <property type="evidence" value="ECO:0007669"/>
    <property type="project" value="TreeGrafter"/>
</dbReference>
<dbReference type="GO" id="GO:0000976">
    <property type="term" value="F:transcription cis-regulatory region binding"/>
    <property type="evidence" value="ECO:0007669"/>
    <property type="project" value="TreeGrafter"/>
</dbReference>
<dbReference type="SUPFAM" id="SSF48498">
    <property type="entry name" value="Tetracyclin repressor-like, C-terminal domain"/>
    <property type="match status" value="1"/>
</dbReference>
<feature type="domain" description="HTH tetR-type" evidence="5">
    <location>
        <begin position="7"/>
        <end position="67"/>
    </location>
</feature>
<dbReference type="PRINTS" id="PR00455">
    <property type="entry name" value="HTHTETR"/>
</dbReference>
<reference evidence="6 7" key="1">
    <citation type="journal article" date="2017" name="Front. Microbiol.">
        <title>Phaeobacter piscinae sp. nov., a species of the Roseobacter group and potential aquaculture probiont.</title>
        <authorList>
            <person name="Sonnenschein E.C."/>
            <person name="Phippen C.B.W."/>
            <person name="Nielsen K.F."/>
            <person name="Mateiu R.V."/>
            <person name="Melchiorsen J."/>
            <person name="Gram L."/>
            <person name="Overmann J."/>
            <person name="Freese H.M."/>
        </authorList>
    </citation>
    <scope>NUCLEOTIDE SEQUENCE [LARGE SCALE GENOMIC DNA]</scope>
    <source>
        <strain evidence="6 7">P88</strain>
    </source>
</reference>
<dbReference type="InterPro" id="IPR025996">
    <property type="entry name" value="MT1864/Rv1816-like_C"/>
</dbReference>
<dbReference type="InterPro" id="IPR001647">
    <property type="entry name" value="HTH_TetR"/>
</dbReference>
<keyword evidence="1" id="KW-0805">Transcription regulation</keyword>
<evidence type="ECO:0000256" key="1">
    <source>
        <dbReference type="ARBA" id="ARBA00023015"/>
    </source>
</evidence>
<organism evidence="6 7">
    <name type="scientific">Phaeobacter inhibens</name>
    <dbReference type="NCBI Taxonomy" id="221822"/>
    <lineage>
        <taxon>Bacteria</taxon>
        <taxon>Pseudomonadati</taxon>
        <taxon>Pseudomonadota</taxon>
        <taxon>Alphaproteobacteria</taxon>
        <taxon>Rhodobacterales</taxon>
        <taxon>Roseobacteraceae</taxon>
        <taxon>Phaeobacter</taxon>
    </lineage>
</organism>
<evidence type="ECO:0000313" key="6">
    <source>
        <dbReference type="EMBL" id="AUQ99905.1"/>
    </source>
</evidence>